<dbReference type="EMBL" id="JQFK01000594">
    <property type="protein sequence ID" value="KGK35493.1"/>
    <property type="molecule type" value="Genomic_DNA"/>
</dbReference>
<reference evidence="2" key="1">
    <citation type="journal article" date="2014" name="Microb. Cell Fact.">
        <title>Exploiting Issatchenkia orientalis SD108 for succinic acid production.</title>
        <authorList>
            <person name="Xiao H."/>
            <person name="Shao Z."/>
            <person name="Jiang Y."/>
            <person name="Dole S."/>
            <person name="Zhao H."/>
        </authorList>
    </citation>
    <scope>NUCLEOTIDE SEQUENCE [LARGE SCALE GENOMIC DNA]</scope>
    <source>
        <strain evidence="2">SD108</strain>
    </source>
</reference>
<organism evidence="1 2">
    <name type="scientific">Pichia kudriavzevii</name>
    <name type="common">Yeast</name>
    <name type="synonym">Issatchenkia orientalis</name>
    <dbReference type="NCBI Taxonomy" id="4909"/>
    <lineage>
        <taxon>Eukaryota</taxon>
        <taxon>Fungi</taxon>
        <taxon>Dikarya</taxon>
        <taxon>Ascomycota</taxon>
        <taxon>Saccharomycotina</taxon>
        <taxon>Pichiomycetes</taxon>
        <taxon>Pichiales</taxon>
        <taxon>Pichiaceae</taxon>
        <taxon>Pichia</taxon>
    </lineage>
</organism>
<evidence type="ECO:0000313" key="2">
    <source>
        <dbReference type="Proteomes" id="UP000029867"/>
    </source>
</evidence>
<dbReference type="Proteomes" id="UP000029867">
    <property type="component" value="Unassembled WGS sequence"/>
</dbReference>
<name>A0A099NRU5_PICKU</name>
<dbReference type="HOGENOM" id="CLU_3384898_0_0_1"/>
<dbReference type="AlphaFoldDB" id="A0A099NRU5"/>
<evidence type="ECO:0000313" key="1">
    <source>
        <dbReference type="EMBL" id="KGK35493.1"/>
    </source>
</evidence>
<comment type="caution">
    <text evidence="1">The sequence shown here is derived from an EMBL/GenBank/DDBJ whole genome shotgun (WGS) entry which is preliminary data.</text>
</comment>
<protein>
    <submittedName>
        <fullName evidence="1">Uncharacterized protein</fullName>
    </submittedName>
</protein>
<sequence>MATRKKEACDYVGVCVVGNYKNFRIDKLSNYFR</sequence>
<accession>A0A099NRU5</accession>
<proteinExistence type="predicted"/>
<gene>
    <name evidence="1" type="ORF">JL09_g5357</name>
</gene>